<protein>
    <submittedName>
        <fullName evidence="2">Uncharacterized protein</fullName>
    </submittedName>
</protein>
<reference evidence="2" key="2">
    <citation type="submission" date="2020-06" db="EMBL/GenBank/DDBJ databases">
        <title>Helianthus annuus Genome sequencing and assembly Release 2.</title>
        <authorList>
            <person name="Gouzy J."/>
            <person name="Langlade N."/>
            <person name="Munos S."/>
        </authorList>
    </citation>
    <scope>NUCLEOTIDE SEQUENCE</scope>
    <source>
        <tissue evidence="2">Leaves</tissue>
    </source>
</reference>
<dbReference type="Proteomes" id="UP000215914">
    <property type="component" value="Unassembled WGS sequence"/>
</dbReference>
<proteinExistence type="predicted"/>
<dbReference type="InterPro" id="IPR040374">
    <property type="entry name" value="BIC"/>
</dbReference>
<dbReference type="CDD" id="cd22645">
    <property type="entry name" value="BIC1_CID"/>
    <property type="match status" value="1"/>
</dbReference>
<dbReference type="EMBL" id="MNCJ02000328">
    <property type="protein sequence ID" value="KAF5771894.1"/>
    <property type="molecule type" value="Genomic_DNA"/>
</dbReference>
<accession>A0A9K3HB07</accession>
<dbReference type="GO" id="GO:0009785">
    <property type="term" value="P:blue light signaling pathway"/>
    <property type="evidence" value="ECO:0007669"/>
    <property type="project" value="InterPro"/>
</dbReference>
<feature type="compositionally biased region" description="Basic residues" evidence="1">
    <location>
        <begin position="100"/>
        <end position="110"/>
    </location>
</feature>
<evidence type="ECO:0000313" key="3">
    <source>
        <dbReference type="Proteomes" id="UP000215914"/>
    </source>
</evidence>
<dbReference type="PANTHER" id="PTHR34207:SF22">
    <property type="entry name" value="PROTEIN BIC1"/>
    <property type="match status" value="1"/>
</dbReference>
<name>A0A9K3HB07_HELAN</name>
<dbReference type="AlphaFoldDB" id="A0A9K3HB07"/>
<evidence type="ECO:0000256" key="1">
    <source>
        <dbReference type="SAM" id="MobiDB-lite"/>
    </source>
</evidence>
<evidence type="ECO:0000313" key="2">
    <source>
        <dbReference type="EMBL" id="KAF5771894.1"/>
    </source>
</evidence>
<dbReference type="PANTHER" id="PTHR34207">
    <property type="entry name" value="PROTEIN BIC1"/>
    <property type="match status" value="1"/>
</dbReference>
<comment type="caution">
    <text evidence="2">The sequence shown here is derived from an EMBL/GenBank/DDBJ whole genome shotgun (WGS) entry which is preliminary data.</text>
</comment>
<organism evidence="2 3">
    <name type="scientific">Helianthus annuus</name>
    <name type="common">Common sunflower</name>
    <dbReference type="NCBI Taxonomy" id="4232"/>
    <lineage>
        <taxon>Eukaryota</taxon>
        <taxon>Viridiplantae</taxon>
        <taxon>Streptophyta</taxon>
        <taxon>Embryophyta</taxon>
        <taxon>Tracheophyta</taxon>
        <taxon>Spermatophyta</taxon>
        <taxon>Magnoliopsida</taxon>
        <taxon>eudicotyledons</taxon>
        <taxon>Gunneridae</taxon>
        <taxon>Pentapetalae</taxon>
        <taxon>asterids</taxon>
        <taxon>campanulids</taxon>
        <taxon>Asterales</taxon>
        <taxon>Asteraceae</taxon>
        <taxon>Asteroideae</taxon>
        <taxon>Heliantheae alliance</taxon>
        <taxon>Heliantheae</taxon>
        <taxon>Helianthus</taxon>
    </lineage>
</organism>
<sequence length="279" mass="31643">MKEDTFSFQKPYKTHTLVSICITTHHPPTTPHIYLSNLFFSTTSSVFTHFLAIDHSPQHQDQEPLVSMDLQKNPNLDTTHNQHHHVLPSPSSSSQDFKTNHHQHNIHSSKKTHEDEGFIFKNPNSLSCPSLVGREEYMPPPPPPSLQDIKKAHHGHNIHVSNKTNIGKEGFTFKNPNSEVIKKPNLVSCSLRPDGKGHMTTPPPSVPEVEESGRDRLKRHRVEMAGRVWIPDTWGHEDFLKDWIDCTVFDSSLGNNTIMSARAALIQEGRSKVRIENKC</sequence>
<reference evidence="2" key="1">
    <citation type="journal article" date="2017" name="Nature">
        <title>The sunflower genome provides insights into oil metabolism, flowering and Asterid evolution.</title>
        <authorList>
            <person name="Badouin H."/>
            <person name="Gouzy J."/>
            <person name="Grassa C.J."/>
            <person name="Murat F."/>
            <person name="Staton S.E."/>
            <person name="Cottret L."/>
            <person name="Lelandais-Briere C."/>
            <person name="Owens G.L."/>
            <person name="Carrere S."/>
            <person name="Mayjonade B."/>
            <person name="Legrand L."/>
            <person name="Gill N."/>
            <person name="Kane N.C."/>
            <person name="Bowers J.E."/>
            <person name="Hubner S."/>
            <person name="Bellec A."/>
            <person name="Berard A."/>
            <person name="Berges H."/>
            <person name="Blanchet N."/>
            <person name="Boniface M.C."/>
            <person name="Brunel D."/>
            <person name="Catrice O."/>
            <person name="Chaidir N."/>
            <person name="Claudel C."/>
            <person name="Donnadieu C."/>
            <person name="Faraut T."/>
            <person name="Fievet G."/>
            <person name="Helmstetter N."/>
            <person name="King M."/>
            <person name="Knapp S.J."/>
            <person name="Lai Z."/>
            <person name="Le Paslier M.C."/>
            <person name="Lippi Y."/>
            <person name="Lorenzon L."/>
            <person name="Mandel J.R."/>
            <person name="Marage G."/>
            <person name="Marchand G."/>
            <person name="Marquand E."/>
            <person name="Bret-Mestries E."/>
            <person name="Morien E."/>
            <person name="Nambeesan S."/>
            <person name="Nguyen T."/>
            <person name="Pegot-Espagnet P."/>
            <person name="Pouilly N."/>
            <person name="Raftis F."/>
            <person name="Sallet E."/>
            <person name="Schiex T."/>
            <person name="Thomas J."/>
            <person name="Vandecasteele C."/>
            <person name="Vares D."/>
            <person name="Vear F."/>
            <person name="Vautrin S."/>
            <person name="Crespi M."/>
            <person name="Mangin B."/>
            <person name="Burke J.M."/>
            <person name="Salse J."/>
            <person name="Munos S."/>
            <person name="Vincourt P."/>
            <person name="Rieseberg L.H."/>
            <person name="Langlade N.B."/>
        </authorList>
    </citation>
    <scope>NUCLEOTIDE SEQUENCE</scope>
    <source>
        <tissue evidence="2">Leaves</tissue>
    </source>
</reference>
<dbReference type="Gramene" id="mRNA:HanXRQr2_Chr13g0570251">
    <property type="protein sequence ID" value="CDS:HanXRQr2_Chr13g0570251.1"/>
    <property type="gene ID" value="HanXRQr2_Chr13g0570251"/>
</dbReference>
<gene>
    <name evidence="2" type="ORF">HanXRQr2_Chr13g0570251</name>
</gene>
<feature type="region of interest" description="Disordered" evidence="1">
    <location>
        <begin position="193"/>
        <end position="213"/>
    </location>
</feature>
<feature type="region of interest" description="Disordered" evidence="1">
    <location>
        <begin position="71"/>
        <end position="150"/>
    </location>
</feature>
<keyword evidence="3" id="KW-1185">Reference proteome</keyword>